<dbReference type="Gene3D" id="3.30.559.10">
    <property type="entry name" value="Chloramphenicol acetyltransferase-like domain"/>
    <property type="match status" value="1"/>
</dbReference>
<evidence type="ECO:0000259" key="1">
    <source>
        <dbReference type="Pfam" id="PF00668"/>
    </source>
</evidence>
<dbReference type="GO" id="GO:0043041">
    <property type="term" value="P:amino acid activation for nonribosomal peptide biosynthetic process"/>
    <property type="evidence" value="ECO:0007669"/>
    <property type="project" value="TreeGrafter"/>
</dbReference>
<reference evidence="3" key="1">
    <citation type="journal article" date="2018" name="Nat. Microbiol.">
        <title>Leveraging single-cell genomics to expand the fungal tree of life.</title>
        <authorList>
            <person name="Ahrendt S.R."/>
            <person name="Quandt C.A."/>
            <person name="Ciobanu D."/>
            <person name="Clum A."/>
            <person name="Salamov A."/>
            <person name="Andreopoulos B."/>
            <person name="Cheng J.F."/>
            <person name="Woyke T."/>
            <person name="Pelin A."/>
            <person name="Henrissat B."/>
            <person name="Reynolds N.K."/>
            <person name="Benny G.L."/>
            <person name="Smith M.E."/>
            <person name="James T.Y."/>
            <person name="Grigoriev I.V."/>
        </authorList>
    </citation>
    <scope>NUCLEOTIDE SEQUENCE [LARGE SCALE GENOMIC DNA]</scope>
    <source>
        <strain evidence="3">RSA 468</strain>
    </source>
</reference>
<dbReference type="EMBL" id="ML002343">
    <property type="protein sequence ID" value="RKP38647.1"/>
    <property type="molecule type" value="Genomic_DNA"/>
</dbReference>
<dbReference type="SUPFAM" id="SSF52777">
    <property type="entry name" value="CoA-dependent acyltransferases"/>
    <property type="match status" value="2"/>
</dbReference>
<dbReference type="PANTHER" id="PTHR45527:SF1">
    <property type="entry name" value="FATTY ACID SYNTHASE"/>
    <property type="match status" value="1"/>
</dbReference>
<dbReference type="Proteomes" id="UP000268162">
    <property type="component" value="Unassembled WGS sequence"/>
</dbReference>
<gene>
    <name evidence="2" type="ORF">BJ085DRAFT_40025</name>
</gene>
<accession>A0A4P9ZY96</accession>
<dbReference type="Pfam" id="PF00668">
    <property type="entry name" value="Condensation"/>
    <property type="match status" value="1"/>
</dbReference>
<dbReference type="InterPro" id="IPR001242">
    <property type="entry name" value="Condensation_dom"/>
</dbReference>
<dbReference type="InterPro" id="IPR023213">
    <property type="entry name" value="CAT-like_dom_sf"/>
</dbReference>
<feature type="domain" description="Condensation" evidence="1">
    <location>
        <begin position="39"/>
        <end position="456"/>
    </location>
</feature>
<dbReference type="PANTHER" id="PTHR45527">
    <property type="entry name" value="NONRIBOSOMAL PEPTIDE SYNTHETASE"/>
    <property type="match status" value="1"/>
</dbReference>
<dbReference type="GO" id="GO:0031177">
    <property type="term" value="F:phosphopantetheine binding"/>
    <property type="evidence" value="ECO:0007669"/>
    <property type="project" value="TreeGrafter"/>
</dbReference>
<sequence length="479" mass="53395">MLRATDTLFKSAYFQLSDTETQAVVNELANRQIPLSQVEDFLPCISAQSAVLMDLTADPTAYHIQLSATLTGPLEVPQLIQAWNAVSEQHAPLRSHFIELPGRQTPEFAQVVLRSCPTAWVVVDEPLSSLDAFLMENNQRGFCIKNHMVHNFVFPTMDTNVHILVLSLHHSLMDGLSLFTLLKLLLEAYHCPQLAVPPPAVTHAVLVDHVHHQVDPLQTQTFWINYLQDALPTPAPPSASNHVGVLGHTVYITKLDVSKEALYQFAERLGITVTTLLRAAYAVVLGRLLDQNEVTFKTFTSGRRLNLPAMDQTIGPCINMLPFRVRLGHSTIESWLLSLEETDTNLAQFEYTSPVDIFKWTAAASGKPPTETPYATEMGYDILPDSMGSNPTHNLKVSDVRFFELIKSNLVVDFFEKRSSIDPVVFYNTKLYTEASIDRMVGFIQHALVQIVNAPPNTTVNQIFLDGLTLDSTHTQPSP</sequence>
<keyword evidence="3" id="KW-1185">Reference proteome</keyword>
<organism evidence="2 3">
    <name type="scientific">Dimargaris cristalligena</name>
    <dbReference type="NCBI Taxonomy" id="215637"/>
    <lineage>
        <taxon>Eukaryota</taxon>
        <taxon>Fungi</taxon>
        <taxon>Fungi incertae sedis</taxon>
        <taxon>Zoopagomycota</taxon>
        <taxon>Kickxellomycotina</taxon>
        <taxon>Dimargaritomycetes</taxon>
        <taxon>Dimargaritales</taxon>
        <taxon>Dimargaritaceae</taxon>
        <taxon>Dimargaris</taxon>
    </lineage>
</organism>
<name>A0A4P9ZY96_9FUNG</name>
<protein>
    <submittedName>
        <fullName evidence="2">Condensation domain-containing protein</fullName>
    </submittedName>
</protein>
<dbReference type="Gene3D" id="3.30.559.30">
    <property type="entry name" value="Nonribosomal peptide synthetase, condensation domain"/>
    <property type="match status" value="1"/>
</dbReference>
<dbReference type="GO" id="GO:0003824">
    <property type="term" value="F:catalytic activity"/>
    <property type="evidence" value="ECO:0007669"/>
    <property type="project" value="InterPro"/>
</dbReference>
<dbReference type="GO" id="GO:0044550">
    <property type="term" value="P:secondary metabolite biosynthetic process"/>
    <property type="evidence" value="ECO:0007669"/>
    <property type="project" value="TreeGrafter"/>
</dbReference>
<evidence type="ECO:0000313" key="3">
    <source>
        <dbReference type="Proteomes" id="UP000268162"/>
    </source>
</evidence>
<evidence type="ECO:0000313" key="2">
    <source>
        <dbReference type="EMBL" id="RKP38647.1"/>
    </source>
</evidence>
<proteinExistence type="predicted"/>
<dbReference type="STRING" id="215637.A0A4P9ZY96"/>
<dbReference type="AlphaFoldDB" id="A0A4P9ZY96"/>
<dbReference type="GO" id="GO:0005737">
    <property type="term" value="C:cytoplasm"/>
    <property type="evidence" value="ECO:0007669"/>
    <property type="project" value="TreeGrafter"/>
</dbReference>